<dbReference type="AlphaFoldDB" id="A0A1W1HGS4"/>
<reference evidence="1 2" key="1">
    <citation type="submission" date="2017-03" db="EMBL/GenBank/DDBJ databases">
        <authorList>
            <person name="Afonso C.L."/>
            <person name="Miller P.J."/>
            <person name="Scott M.A."/>
            <person name="Spackman E."/>
            <person name="Goraichik I."/>
            <person name="Dimitrov K.M."/>
            <person name="Suarez D.L."/>
            <person name="Swayne D.E."/>
        </authorList>
    </citation>
    <scope>NUCLEOTIDE SEQUENCE [LARGE SCALE GENOMIC DNA]</scope>
    <source>
        <strain evidence="1">PRJEB14757</strain>
    </source>
</reference>
<keyword evidence="2" id="KW-1185">Reference proteome</keyword>
<dbReference type="OrthoDB" id="5421967at2"/>
<evidence type="ECO:0000313" key="1">
    <source>
        <dbReference type="EMBL" id="SLM31605.1"/>
    </source>
</evidence>
<dbReference type="STRING" id="1246637.MTBBW1_400012"/>
<dbReference type="EMBL" id="FWEV01000282">
    <property type="protein sequence ID" value="SLM31605.1"/>
    <property type="molecule type" value="Genomic_DNA"/>
</dbReference>
<proteinExistence type="predicted"/>
<evidence type="ECO:0000313" key="2">
    <source>
        <dbReference type="Proteomes" id="UP000191931"/>
    </source>
</evidence>
<gene>
    <name evidence="1" type="ORF">MTBBW1_400012</name>
</gene>
<organism evidence="1 2">
    <name type="scientific">Desulfamplus magnetovallimortis</name>
    <dbReference type="NCBI Taxonomy" id="1246637"/>
    <lineage>
        <taxon>Bacteria</taxon>
        <taxon>Pseudomonadati</taxon>
        <taxon>Thermodesulfobacteriota</taxon>
        <taxon>Desulfobacteria</taxon>
        <taxon>Desulfobacterales</taxon>
        <taxon>Desulfobacteraceae</taxon>
        <taxon>Desulfamplus</taxon>
    </lineage>
</organism>
<sequence>MEQFDKHTGYCRMLGHDVPFSYCRQVQESRPCFKILDCWFDKLPVQEYMDRHYSKDEQEDILKKPTPKILTLVDLIEKAKNRNAL</sequence>
<accession>A0A1W1HGS4</accession>
<dbReference type="RefSeq" id="WP_080800506.1">
    <property type="nucleotide sequence ID" value="NZ_LT828541.1"/>
</dbReference>
<protein>
    <submittedName>
        <fullName evidence="1">Uncharacterized protein</fullName>
    </submittedName>
</protein>
<name>A0A1W1HGS4_9BACT</name>
<dbReference type="Proteomes" id="UP000191931">
    <property type="component" value="Unassembled WGS sequence"/>
</dbReference>